<dbReference type="RefSeq" id="WP_188070885.1">
    <property type="nucleotide sequence ID" value="NZ_BSPS01000009.1"/>
</dbReference>
<comment type="caution">
    <text evidence="2">The sequence shown here is derived from an EMBL/GenBank/DDBJ whole genome shotgun (WGS) entry which is preliminary data.</text>
</comment>
<sequence>MSFSKDAMGAVGVVAMIALGTFLGMSDVGGESIKAAITAYGMLLVYIAFIVTLFVFAYRAVKKSIQKLMNKNTQ</sequence>
<feature type="transmembrane region" description="Helical" evidence="1">
    <location>
        <begin position="37"/>
        <end position="61"/>
    </location>
</feature>
<keyword evidence="3" id="KW-1185">Reference proteome</keyword>
<keyword evidence="1" id="KW-0472">Membrane</keyword>
<organism evidence="2 3">
    <name type="scientific">Sphingobium jiangsuense</name>
    <dbReference type="NCBI Taxonomy" id="870476"/>
    <lineage>
        <taxon>Bacteria</taxon>
        <taxon>Pseudomonadati</taxon>
        <taxon>Pseudomonadota</taxon>
        <taxon>Alphaproteobacteria</taxon>
        <taxon>Sphingomonadales</taxon>
        <taxon>Sphingomonadaceae</taxon>
        <taxon>Sphingobium</taxon>
    </lineage>
</organism>
<dbReference type="Proteomes" id="UP000571950">
    <property type="component" value="Unassembled WGS sequence"/>
</dbReference>
<keyword evidence="1" id="KW-1133">Transmembrane helix</keyword>
<accession>A0A7W6BFX4</accession>
<proteinExistence type="predicted"/>
<dbReference type="AlphaFoldDB" id="A0A7W6BFX4"/>
<keyword evidence="1" id="KW-0812">Transmembrane</keyword>
<feature type="transmembrane region" description="Helical" evidence="1">
    <location>
        <begin position="7"/>
        <end position="25"/>
    </location>
</feature>
<evidence type="ECO:0000313" key="3">
    <source>
        <dbReference type="Proteomes" id="UP000571950"/>
    </source>
</evidence>
<evidence type="ECO:0000256" key="1">
    <source>
        <dbReference type="SAM" id="Phobius"/>
    </source>
</evidence>
<gene>
    <name evidence="2" type="ORF">GGR43_001022</name>
</gene>
<reference evidence="2 3" key="1">
    <citation type="submission" date="2020-08" db="EMBL/GenBank/DDBJ databases">
        <title>Genomic Encyclopedia of Type Strains, Phase IV (KMG-IV): sequencing the most valuable type-strain genomes for metagenomic binning, comparative biology and taxonomic classification.</title>
        <authorList>
            <person name="Goeker M."/>
        </authorList>
    </citation>
    <scope>NUCLEOTIDE SEQUENCE [LARGE SCALE GENOMIC DNA]</scope>
    <source>
        <strain evidence="2 3">DSM 26189</strain>
    </source>
</reference>
<dbReference type="EMBL" id="JACIDT010000003">
    <property type="protein sequence ID" value="MBB3925309.1"/>
    <property type="molecule type" value="Genomic_DNA"/>
</dbReference>
<protein>
    <submittedName>
        <fullName evidence="2">Uncharacterized protein</fullName>
    </submittedName>
</protein>
<evidence type="ECO:0000313" key="2">
    <source>
        <dbReference type="EMBL" id="MBB3925309.1"/>
    </source>
</evidence>
<name>A0A7W6BFX4_9SPHN</name>